<dbReference type="BioCyc" id="PMAR862515-HMP:GMOO-1961-MONOMER"/>
<dbReference type="Proteomes" id="UP000004394">
    <property type="component" value="Unassembled WGS sequence"/>
</dbReference>
<proteinExistence type="predicted"/>
<dbReference type="STRING" id="862515.HMPREF0658_1935"/>
<evidence type="ECO:0000313" key="1">
    <source>
        <dbReference type="EMBL" id="EFM01187.1"/>
    </source>
</evidence>
<protein>
    <submittedName>
        <fullName evidence="1">Uncharacterized protein</fullName>
    </submittedName>
</protein>
<dbReference type="AlphaFoldDB" id="E0NUT0"/>
<keyword evidence="2" id="KW-1185">Reference proteome</keyword>
<organism evidence="1 2">
    <name type="scientific">Hoylesella marshii DSM 16973 = JCM 13450</name>
    <dbReference type="NCBI Taxonomy" id="862515"/>
    <lineage>
        <taxon>Bacteria</taxon>
        <taxon>Pseudomonadati</taxon>
        <taxon>Bacteroidota</taxon>
        <taxon>Bacteroidia</taxon>
        <taxon>Bacteroidales</taxon>
        <taxon>Prevotellaceae</taxon>
        <taxon>Hoylesella</taxon>
    </lineage>
</organism>
<dbReference type="EMBL" id="AEEI01000053">
    <property type="protein sequence ID" value="EFM01187.1"/>
    <property type="molecule type" value="Genomic_DNA"/>
</dbReference>
<reference evidence="1" key="1">
    <citation type="submission" date="2010-07" db="EMBL/GenBank/DDBJ databases">
        <authorList>
            <person name="Muzny D."/>
            <person name="Qin X."/>
            <person name="Deng J."/>
            <person name="Jiang H."/>
            <person name="Liu Y."/>
            <person name="Qu J."/>
            <person name="Song X.-Z."/>
            <person name="Zhang L."/>
            <person name="Thornton R."/>
            <person name="Coyle M."/>
            <person name="Francisco L."/>
            <person name="Jackson L."/>
            <person name="Javaid M."/>
            <person name="Korchina V."/>
            <person name="Kovar C."/>
            <person name="Mata R."/>
            <person name="Mathew T."/>
            <person name="Ngo R."/>
            <person name="Nguyen L."/>
            <person name="Nguyen N."/>
            <person name="Okwuonu G."/>
            <person name="Ongeri F."/>
            <person name="Pham C."/>
            <person name="Simmons D."/>
            <person name="Wilczek-Boney K."/>
            <person name="Hale W."/>
            <person name="Jakkamsetti A."/>
            <person name="Pham P."/>
            <person name="Ruth R."/>
            <person name="San Lucas F."/>
            <person name="Warren J."/>
            <person name="Zhang J."/>
            <person name="Zhao Z."/>
            <person name="Zhou C."/>
            <person name="Zhu D."/>
            <person name="Lee S."/>
            <person name="Bess C."/>
            <person name="Blankenburg K."/>
            <person name="Forbes L."/>
            <person name="Fu Q."/>
            <person name="Gubbala S."/>
            <person name="Hirani K."/>
            <person name="Jayaseelan J.C."/>
            <person name="Lara F."/>
            <person name="Munidasa M."/>
            <person name="Palculict T."/>
            <person name="Patil S."/>
            <person name="Pu L.-L."/>
            <person name="Saada N."/>
            <person name="Tang L."/>
            <person name="Weissenberger G."/>
            <person name="Zhu Y."/>
            <person name="Hemphill L."/>
            <person name="Shang Y."/>
            <person name="Youmans B."/>
            <person name="Ayvaz T."/>
            <person name="Ross M."/>
            <person name="Santibanez J."/>
            <person name="Aqrawi P."/>
            <person name="Gross S."/>
            <person name="Joshi V."/>
            <person name="Fowler G."/>
            <person name="Nazareth L."/>
            <person name="Reid J."/>
            <person name="Worley K."/>
            <person name="Petrosino J."/>
            <person name="Highlander S."/>
            <person name="Gibbs R."/>
        </authorList>
    </citation>
    <scope>NUCLEOTIDE SEQUENCE [LARGE SCALE GENOMIC DNA]</scope>
    <source>
        <strain evidence="1">DSM 16973</strain>
    </source>
</reference>
<name>E0NUT0_9BACT</name>
<gene>
    <name evidence="1" type="ORF">HMPREF0658_1935</name>
</gene>
<sequence length="46" mass="5174">MLKDKGKHTFLFTSLIPLYNKDGLLMNTCFCTLTSLITAAKVHKES</sequence>
<evidence type="ECO:0000313" key="2">
    <source>
        <dbReference type="Proteomes" id="UP000004394"/>
    </source>
</evidence>
<dbReference type="HOGENOM" id="CLU_3187349_0_0_10"/>
<accession>E0NUT0</accession>
<comment type="caution">
    <text evidence="1">The sequence shown here is derived from an EMBL/GenBank/DDBJ whole genome shotgun (WGS) entry which is preliminary data.</text>
</comment>